<gene>
    <name evidence="5" type="ORF">N0F65_011888</name>
</gene>
<dbReference type="PROSITE" id="PS51084">
    <property type="entry name" value="HIT_2"/>
    <property type="match status" value="1"/>
</dbReference>
<dbReference type="InterPro" id="IPR011146">
    <property type="entry name" value="HIT-like"/>
</dbReference>
<dbReference type="GO" id="GO:0000166">
    <property type="term" value="F:nucleotide binding"/>
    <property type="evidence" value="ECO:0007669"/>
    <property type="project" value="UniProtKB-KW"/>
</dbReference>
<dbReference type="AlphaFoldDB" id="A0AAV2YEZ1"/>
<keyword evidence="2" id="KW-0378">Hydrolase</keyword>
<dbReference type="GO" id="GO:0016787">
    <property type="term" value="F:hydrolase activity"/>
    <property type="evidence" value="ECO:0007669"/>
    <property type="project" value="UniProtKB-KW"/>
</dbReference>
<evidence type="ECO:0000313" key="5">
    <source>
        <dbReference type="EMBL" id="DAZ93362.1"/>
    </source>
</evidence>
<dbReference type="PANTHER" id="PTHR12486:SF5">
    <property type="entry name" value="ADENOSINE 5'-MONOPHOSPHORAMIDASE HINT3"/>
    <property type="match status" value="1"/>
</dbReference>
<evidence type="ECO:0000313" key="6">
    <source>
        <dbReference type="Proteomes" id="UP001146120"/>
    </source>
</evidence>
<sequence length="147" mass="16599">MKMPKAPPSCIFCCVETLAKRNRVLFEDALVIGMVDGHPRATRHLLVIAKEHIPFARDLKPHHADLVAHMLDVGNRLLESEGLPSTSGRQFGFHMPPFASIHHLHMHCLGLPFVPAWNRFRYTESFLGSYVDAERLLQSLKCPPSQP</sequence>
<dbReference type="InterPro" id="IPR036265">
    <property type="entry name" value="HIT-like_sf"/>
</dbReference>
<dbReference type="PANTHER" id="PTHR12486">
    <property type="entry name" value="APRATAXIN-RELATED"/>
    <property type="match status" value="1"/>
</dbReference>
<accession>A0AAV2YEZ1</accession>
<evidence type="ECO:0000256" key="1">
    <source>
        <dbReference type="ARBA" id="ARBA00022741"/>
    </source>
</evidence>
<dbReference type="Pfam" id="PF11969">
    <property type="entry name" value="DcpS_C"/>
    <property type="match status" value="1"/>
</dbReference>
<dbReference type="Gene3D" id="3.30.428.10">
    <property type="entry name" value="HIT-like"/>
    <property type="match status" value="1"/>
</dbReference>
<evidence type="ECO:0000259" key="4">
    <source>
        <dbReference type="PROSITE" id="PS51084"/>
    </source>
</evidence>
<keyword evidence="1" id="KW-0547">Nucleotide-binding</keyword>
<reference evidence="5" key="2">
    <citation type="journal article" date="2023" name="Microbiol Resour">
        <title>Decontamination and Annotation of the Draft Genome Sequence of the Oomycete Lagenidium giganteum ARSEF 373.</title>
        <authorList>
            <person name="Morgan W.R."/>
            <person name="Tartar A."/>
        </authorList>
    </citation>
    <scope>NUCLEOTIDE SEQUENCE</scope>
    <source>
        <strain evidence="5">ARSEF 373</strain>
    </source>
</reference>
<evidence type="ECO:0000256" key="3">
    <source>
        <dbReference type="PROSITE-ProRule" id="PRU00464"/>
    </source>
</evidence>
<dbReference type="Proteomes" id="UP001146120">
    <property type="component" value="Unassembled WGS sequence"/>
</dbReference>
<keyword evidence="6" id="KW-1185">Reference proteome</keyword>
<comment type="caution">
    <text evidence="5">The sequence shown here is derived from an EMBL/GenBank/DDBJ whole genome shotgun (WGS) entry which is preliminary data.</text>
</comment>
<feature type="short sequence motif" description="Histidine triad motif" evidence="3">
    <location>
        <begin position="103"/>
        <end position="107"/>
    </location>
</feature>
<protein>
    <recommendedName>
        <fullName evidence="4">HIT domain-containing protein</fullName>
    </recommendedName>
</protein>
<evidence type="ECO:0000256" key="2">
    <source>
        <dbReference type="ARBA" id="ARBA00022801"/>
    </source>
</evidence>
<proteinExistence type="predicted"/>
<organism evidence="5 6">
    <name type="scientific">Lagenidium giganteum</name>
    <dbReference type="NCBI Taxonomy" id="4803"/>
    <lineage>
        <taxon>Eukaryota</taxon>
        <taxon>Sar</taxon>
        <taxon>Stramenopiles</taxon>
        <taxon>Oomycota</taxon>
        <taxon>Peronosporomycetes</taxon>
        <taxon>Pythiales</taxon>
        <taxon>Pythiaceae</taxon>
    </lineage>
</organism>
<reference evidence="5" key="1">
    <citation type="submission" date="2022-11" db="EMBL/GenBank/DDBJ databases">
        <authorList>
            <person name="Morgan W.R."/>
            <person name="Tartar A."/>
        </authorList>
    </citation>
    <scope>NUCLEOTIDE SEQUENCE</scope>
    <source>
        <strain evidence="5">ARSEF 373</strain>
    </source>
</reference>
<dbReference type="SUPFAM" id="SSF54197">
    <property type="entry name" value="HIT-like"/>
    <property type="match status" value="1"/>
</dbReference>
<dbReference type="EMBL" id="DAKRPA010000323">
    <property type="protein sequence ID" value="DAZ93362.1"/>
    <property type="molecule type" value="Genomic_DNA"/>
</dbReference>
<feature type="domain" description="HIT" evidence="4">
    <location>
        <begin position="11"/>
        <end position="122"/>
    </location>
</feature>
<name>A0AAV2YEZ1_9STRA</name>